<evidence type="ECO:0000313" key="2">
    <source>
        <dbReference type="Proteomes" id="UP000203316"/>
    </source>
</evidence>
<reference evidence="1 2" key="1">
    <citation type="submission" date="2007-11" db="EMBL/GenBank/DDBJ databases">
        <title>Sequence and organization of Orgyia leucostigma nucleopolyhedrovirus genome.</title>
        <authorList>
            <person name="Eveleigh R.J.M."/>
            <person name="Lapointe R."/>
            <person name="Graham R.I."/>
            <person name="Lauzon H.A.M."/>
            <person name="Pavlik L."/>
            <person name="Arif B.M."/>
            <person name="Lucarotti C.J."/>
        </authorList>
    </citation>
    <scope>NUCLEOTIDE SEQUENCE [LARGE SCALE GENOMIC DNA]</scope>
    <source>
        <strain evidence="1">CFS-77</strain>
    </source>
</reference>
<dbReference type="EMBL" id="EU309041">
    <property type="protein sequence ID" value="ABY65840.1"/>
    <property type="molecule type" value="Genomic_DNA"/>
</dbReference>
<dbReference type="OrthoDB" id="19212at10239"/>
<name>B0FDY2_9ABAC</name>
<proteinExistence type="predicted"/>
<sequence length="210" mass="24163">MTTEECRVLVWNSSVNGNVIDKTKDYIVPVEDIDFEIGPYTRFEMNGTCVRVSGLRLFHLKQIAAKSVNVVSVNMRARKKSCRNVCFASIINNKTNVVKLIRAKLNLPPCMDRLLKMLETSPRGDRFKKRFVFNCYVANLLTCTKCCKTCIIEAMYTLYDHDDKCTREVVALFTRDEEDVYKPPNCVNMKRDKMCFRSLTCKGANPLCNK</sequence>
<gene>
    <name evidence="1" type="primary">lef2</name>
</gene>
<dbReference type="RefSeq" id="YP_001651024.1">
    <property type="nucleotide sequence ID" value="NC_010276.1"/>
</dbReference>
<dbReference type="InterPro" id="IPR004283">
    <property type="entry name" value="Lef-2"/>
</dbReference>
<dbReference type="Pfam" id="PF03041">
    <property type="entry name" value="Baculo_LEF-2"/>
    <property type="match status" value="1"/>
</dbReference>
<accession>B0FDY2</accession>
<organism evidence="1 2">
    <name type="scientific">Orgyia leucostigma nucleopolyhedrovirus</name>
    <dbReference type="NCBI Taxonomy" id="490711"/>
    <lineage>
        <taxon>Viruses</taxon>
        <taxon>Viruses incertae sedis</taxon>
        <taxon>Naldaviricetes</taxon>
        <taxon>Lefavirales</taxon>
        <taxon>Baculoviridae</taxon>
        <taxon>Alphabaculovirus</taxon>
        <taxon>Alphabaculovirus orleucostigmae</taxon>
    </lineage>
</organism>
<dbReference type="KEGG" id="vg:5850508"/>
<dbReference type="Proteomes" id="UP000203316">
    <property type="component" value="Segment"/>
</dbReference>
<keyword evidence="2" id="KW-1185">Reference proteome</keyword>
<protein>
    <submittedName>
        <fullName evidence="1">Late expression factor 2</fullName>
    </submittedName>
</protein>
<dbReference type="GO" id="GO:0019083">
    <property type="term" value="P:viral transcription"/>
    <property type="evidence" value="ECO:0007669"/>
    <property type="project" value="InterPro"/>
</dbReference>
<dbReference type="GeneID" id="5850508"/>
<evidence type="ECO:0000313" key="1">
    <source>
        <dbReference type="EMBL" id="ABY65840.1"/>
    </source>
</evidence>